<dbReference type="RefSeq" id="WP_150310724.1">
    <property type="nucleotide sequence ID" value="NZ_VMSO01000007.1"/>
</dbReference>
<evidence type="ECO:0000256" key="2">
    <source>
        <dbReference type="SAM" id="SignalP"/>
    </source>
</evidence>
<feature type="region of interest" description="Disordered" evidence="1">
    <location>
        <begin position="29"/>
        <end position="49"/>
    </location>
</feature>
<organism evidence="3 4">
    <name type="scientific">Mediterraneibacter catenae</name>
    <dbReference type="NCBI Taxonomy" id="2594882"/>
    <lineage>
        <taxon>Bacteria</taxon>
        <taxon>Bacillati</taxon>
        <taxon>Bacillota</taxon>
        <taxon>Clostridia</taxon>
        <taxon>Lachnospirales</taxon>
        <taxon>Lachnospiraceae</taxon>
        <taxon>Mediterraneibacter</taxon>
    </lineage>
</organism>
<dbReference type="Pfam" id="PF19546">
    <property type="entry name" value="DUF6070"/>
    <property type="match status" value="1"/>
</dbReference>
<evidence type="ECO:0000313" key="3">
    <source>
        <dbReference type="EMBL" id="KAA8501676.1"/>
    </source>
</evidence>
<sequence length="410" mass="47000">MKKENRTSFLIILAVLMCSVLGGCSRITDNTDTDAPTAVGDQPHAEDYEQGYDLPVDSTQQEEAEEDLTEMMELIRAIYEDTEKGTSVNAVITQDTAVNMQKSIGEEGVPAAVSGSDVNMLNYEVMDQFLKEASEGQEAETVLYRIHTDGTVSREKFTFDGQDMYSLYTKGRWTDTMEPECGTSSYSRINEWKYTEKGWFSYEYCTAQPPELTEVIDAYEMVRIRPLEEEYREMQTKYLKPIGYQGNNLLCSEWSEENMEGLDYNGLYEYFYKLEYGKEIDADKCSEGIPQDDFESLMAEYLPVTAEQLREYASYDAENKRYNWVRLGVGNYAPNAFWTSVPEVTGITENEDGTITLTVDMVCEKKGNDDFYTHEVTMRIQDDGKAMYLSNHILEDRPGMIPDYQYRCGE</sequence>
<dbReference type="InterPro" id="IPR045714">
    <property type="entry name" value="DUF6070"/>
</dbReference>
<evidence type="ECO:0000256" key="1">
    <source>
        <dbReference type="SAM" id="MobiDB-lite"/>
    </source>
</evidence>
<name>A0A5M9I1L5_9FIRM</name>
<comment type="caution">
    <text evidence="3">The sequence shown here is derived from an EMBL/GenBank/DDBJ whole genome shotgun (WGS) entry which is preliminary data.</text>
</comment>
<keyword evidence="4" id="KW-1185">Reference proteome</keyword>
<gene>
    <name evidence="3" type="ORF">FNY66_07335</name>
</gene>
<feature type="chain" id="PRO_5039072038" evidence="2">
    <location>
        <begin position="23"/>
        <end position="410"/>
    </location>
</feature>
<dbReference type="EMBL" id="VMSO01000007">
    <property type="protein sequence ID" value="KAA8501676.1"/>
    <property type="molecule type" value="Genomic_DNA"/>
</dbReference>
<protein>
    <submittedName>
        <fullName evidence="3">Uncharacterized protein</fullName>
    </submittedName>
</protein>
<keyword evidence="2" id="KW-0732">Signal</keyword>
<feature type="signal peptide" evidence="2">
    <location>
        <begin position="1"/>
        <end position="22"/>
    </location>
</feature>
<evidence type="ECO:0000313" key="4">
    <source>
        <dbReference type="Proteomes" id="UP000322025"/>
    </source>
</evidence>
<proteinExistence type="predicted"/>
<accession>A0A5M9I1L5</accession>
<dbReference type="Proteomes" id="UP000322025">
    <property type="component" value="Unassembled WGS sequence"/>
</dbReference>
<reference evidence="3" key="1">
    <citation type="submission" date="2019-07" db="EMBL/GenBank/DDBJ databases">
        <authorList>
            <person name="Wongkuna S."/>
            <person name="Scaria J."/>
        </authorList>
    </citation>
    <scope>NUCLEOTIDE SEQUENCE [LARGE SCALE GENOMIC DNA]</scope>
    <source>
        <strain evidence="3">SW178</strain>
    </source>
</reference>
<dbReference type="AlphaFoldDB" id="A0A5M9I1L5"/>
<dbReference type="OrthoDB" id="9815025at2"/>
<dbReference type="PROSITE" id="PS51257">
    <property type="entry name" value="PROKAR_LIPOPROTEIN"/>
    <property type="match status" value="1"/>
</dbReference>